<dbReference type="AlphaFoldDB" id="A0A484KJG9"/>
<dbReference type="SUPFAM" id="SSF117281">
    <property type="entry name" value="Kelch motif"/>
    <property type="match status" value="1"/>
</dbReference>
<dbReference type="Gene3D" id="1.20.1280.50">
    <property type="match status" value="1"/>
</dbReference>
<name>A0A484KJG9_9ASTE</name>
<reference evidence="2 3" key="1">
    <citation type="submission" date="2018-04" db="EMBL/GenBank/DDBJ databases">
        <authorList>
            <person name="Vogel A."/>
        </authorList>
    </citation>
    <scope>NUCLEOTIDE SEQUENCE [LARGE SCALE GENOMIC DNA]</scope>
</reference>
<gene>
    <name evidence="2" type="ORF">CCAM_LOCUS7276</name>
</gene>
<evidence type="ECO:0000259" key="1">
    <source>
        <dbReference type="SMART" id="SM00256"/>
    </source>
</evidence>
<dbReference type="Gene3D" id="2.120.10.80">
    <property type="entry name" value="Kelch-type beta propeller"/>
    <property type="match status" value="1"/>
</dbReference>
<feature type="domain" description="F-box" evidence="1">
    <location>
        <begin position="17"/>
        <end position="56"/>
    </location>
</feature>
<dbReference type="InterPro" id="IPR001810">
    <property type="entry name" value="F-box_dom"/>
</dbReference>
<dbReference type="InterPro" id="IPR017451">
    <property type="entry name" value="F-box-assoc_interact_dom"/>
</dbReference>
<dbReference type="PANTHER" id="PTHR31111">
    <property type="entry name" value="BNAA05G37150D PROTEIN-RELATED"/>
    <property type="match status" value="1"/>
</dbReference>
<dbReference type="InterPro" id="IPR013187">
    <property type="entry name" value="F-box-assoc_dom_typ3"/>
</dbReference>
<organism evidence="2 3">
    <name type="scientific">Cuscuta campestris</name>
    <dbReference type="NCBI Taxonomy" id="132261"/>
    <lineage>
        <taxon>Eukaryota</taxon>
        <taxon>Viridiplantae</taxon>
        <taxon>Streptophyta</taxon>
        <taxon>Embryophyta</taxon>
        <taxon>Tracheophyta</taxon>
        <taxon>Spermatophyta</taxon>
        <taxon>Magnoliopsida</taxon>
        <taxon>eudicotyledons</taxon>
        <taxon>Gunneridae</taxon>
        <taxon>Pentapetalae</taxon>
        <taxon>asterids</taxon>
        <taxon>lamiids</taxon>
        <taxon>Solanales</taxon>
        <taxon>Convolvulaceae</taxon>
        <taxon>Cuscuteae</taxon>
        <taxon>Cuscuta</taxon>
        <taxon>Cuscuta subgen. Grammica</taxon>
        <taxon>Cuscuta sect. Cleistogrammica</taxon>
    </lineage>
</organism>
<dbReference type="SMART" id="SM00256">
    <property type="entry name" value="FBOX"/>
    <property type="match status" value="1"/>
</dbReference>
<dbReference type="SUPFAM" id="SSF81383">
    <property type="entry name" value="F-box domain"/>
    <property type="match status" value="1"/>
</dbReference>
<dbReference type="OrthoDB" id="1246377at2759"/>
<protein>
    <recommendedName>
        <fullName evidence="1">F-box domain-containing protein</fullName>
    </recommendedName>
</protein>
<dbReference type="PANTHER" id="PTHR31111:SF87">
    <property type="entry name" value="F-BOX DOMAIN-CONTAINING PROTEIN"/>
    <property type="match status" value="1"/>
</dbReference>
<accession>A0A484KJG9</accession>
<evidence type="ECO:0000313" key="2">
    <source>
        <dbReference type="EMBL" id="VFQ65500.1"/>
    </source>
</evidence>
<keyword evidence="3" id="KW-1185">Reference proteome</keyword>
<dbReference type="Pfam" id="PF08268">
    <property type="entry name" value="FBA_3"/>
    <property type="match status" value="1"/>
</dbReference>
<dbReference type="InterPro" id="IPR036047">
    <property type="entry name" value="F-box-like_dom_sf"/>
</dbReference>
<dbReference type="CDD" id="cd22157">
    <property type="entry name" value="F-box_AtFBW1-like"/>
    <property type="match status" value="1"/>
</dbReference>
<sequence>MAMKKRDNNTDDGFFQFPDDTILEILKRVPAKSLMRFKSACRGWRDAIADPFFVESQRSHARSRPGGTHLVFLNPQLFHILLAYVADSGSKLRVVTLSSRNMTLDVSAAATPPRDGPHKPLRHSNVACGLVCIYIHEFDSTPEGEEPTLWLLNLTTMEKKALPTPRSDDACHDNTRCTYFLGLDTSAKHHKILHYHESECHVLTVGDGKWIRVVGPIPQQLEVVEAVSMEGRIYFKSGNMDLRALTFFDLNEGKFRHIPYPRDYLPRQIATGWLHNPYYLQEIFEIGGKLGIVNGLRVWVLEDDNGTWVEKKITLPKDVYNGELVGVKGKNEIIVKSSQGRDVIPRYYIYDFDTGGCKEENEIALHDLKFKKYLSQSNLSRYCSPTLLSYIENITPL</sequence>
<dbReference type="EMBL" id="OOIL02000462">
    <property type="protein sequence ID" value="VFQ65500.1"/>
    <property type="molecule type" value="Genomic_DNA"/>
</dbReference>
<evidence type="ECO:0000313" key="3">
    <source>
        <dbReference type="Proteomes" id="UP000595140"/>
    </source>
</evidence>
<dbReference type="InterPro" id="IPR015915">
    <property type="entry name" value="Kelch-typ_b-propeller"/>
</dbReference>
<dbReference type="NCBIfam" id="TIGR01640">
    <property type="entry name" value="F_box_assoc_1"/>
    <property type="match status" value="1"/>
</dbReference>
<dbReference type="Proteomes" id="UP000595140">
    <property type="component" value="Unassembled WGS sequence"/>
</dbReference>
<dbReference type="Pfam" id="PF00646">
    <property type="entry name" value="F-box"/>
    <property type="match status" value="1"/>
</dbReference>
<proteinExistence type="predicted"/>